<protein>
    <submittedName>
        <fullName evidence="1">Uncharacterized protein</fullName>
    </submittedName>
</protein>
<evidence type="ECO:0000313" key="2">
    <source>
        <dbReference type="Proteomes" id="UP000007468"/>
    </source>
</evidence>
<dbReference type="STRING" id="546269.HMPREF0389_01161"/>
<keyword evidence="2" id="KW-1185">Reference proteome</keyword>
<dbReference type="KEGG" id="faa:HMPREF0389_01161"/>
<sequence>MEYNIIILVRGEDSMVFDGQNDVAIFKIGYMEDHTGKFDERLEKCGITVHYETEPPRGDGIYSVILSGNQKLPFWIYDRDIILVGEDFMIVESVQYDTFEPISTVMIDIKKARYADFKEWYPDICVTKDGIELDNRFHKVKKMILKNTCDLEWIDLSTGIGTTK</sequence>
<accession>D6GSS4</accession>
<dbReference type="eggNOG" id="ENOG5032VMC">
    <property type="taxonomic scope" value="Bacteria"/>
</dbReference>
<gene>
    <name evidence="1" type="ordered locus">HMPREF0389_01161</name>
</gene>
<name>D6GSS4_FILAD</name>
<dbReference type="EMBL" id="CP002390">
    <property type="protein sequence ID" value="EFE27909.1"/>
    <property type="molecule type" value="Genomic_DNA"/>
</dbReference>
<organism evidence="1 2">
    <name type="scientific">Filifactor alocis (strain ATCC 35896 / CCUG 47790 / D40 B5)</name>
    <name type="common">Fusobacterium alocis</name>
    <dbReference type="NCBI Taxonomy" id="546269"/>
    <lineage>
        <taxon>Bacteria</taxon>
        <taxon>Bacillati</taxon>
        <taxon>Bacillota</taxon>
        <taxon>Clostridia</taxon>
        <taxon>Peptostreptococcales</taxon>
        <taxon>Filifactoraceae</taxon>
        <taxon>Filifactor</taxon>
    </lineage>
</organism>
<dbReference type="AlphaFoldDB" id="D6GSS4"/>
<reference evidence="2" key="1">
    <citation type="submission" date="2010-12" db="EMBL/GenBank/DDBJ databases">
        <title>The genome sequence of Filifactor alocis strain ATCC 35896.</title>
        <authorList>
            <consortium name="The Broad Institute Genome Sequencing Platform"/>
            <person name="Ward D."/>
            <person name="Earl A."/>
            <person name="Feldgarden M."/>
            <person name="Young S.K."/>
            <person name="Gargeya S."/>
            <person name="Zeng Q."/>
            <person name="Alvarado L."/>
            <person name="Berlin A."/>
            <person name="Bochicchio J."/>
            <person name="Chapman S.B."/>
            <person name="Chen Z."/>
            <person name="Freedman E."/>
            <person name="Gellesch M."/>
            <person name="Goldberg J."/>
            <person name="Griggs A."/>
            <person name="Gujja S."/>
            <person name="Heilman E."/>
            <person name="Heiman D."/>
            <person name="Howarth C."/>
            <person name="Mehta T."/>
            <person name="Neiman D."/>
            <person name="Pearson M."/>
            <person name="Roberts A."/>
            <person name="Saif S."/>
            <person name="Shea T."/>
            <person name="Shenoy N."/>
            <person name="Sisk P."/>
            <person name="Stolte C."/>
            <person name="Sykes S."/>
            <person name="White J."/>
            <person name="Yandava C."/>
            <person name="Izard J."/>
            <person name="Blanton J.M."/>
            <person name="Baranova O.V."/>
            <person name="Tanner A.C."/>
            <person name="Dewhirst F.E."/>
            <person name="Haas B."/>
            <person name="Nusbaum C."/>
            <person name="Birren B."/>
        </authorList>
    </citation>
    <scope>NUCLEOTIDE SEQUENCE [LARGE SCALE GENOMIC DNA]</scope>
    <source>
        <strain evidence="2">ATCC 35896 / D40 B5</strain>
    </source>
</reference>
<proteinExistence type="predicted"/>
<dbReference type="Proteomes" id="UP000007468">
    <property type="component" value="Chromosome"/>
</dbReference>
<evidence type="ECO:0000313" key="1">
    <source>
        <dbReference type="EMBL" id="EFE27909.1"/>
    </source>
</evidence>